<dbReference type="EMBL" id="PIUM01000040">
    <property type="protein sequence ID" value="PKU21957.1"/>
    <property type="molecule type" value="Genomic_DNA"/>
</dbReference>
<evidence type="ECO:0000313" key="3">
    <source>
        <dbReference type="Proteomes" id="UP000233293"/>
    </source>
</evidence>
<accession>A0A2N3PNI4</accession>
<dbReference type="OrthoDB" id="7350608at2"/>
<dbReference type="AlphaFoldDB" id="A0A2N3PNI4"/>
<sequence length="200" mass="22310">MPRRGPITGNDLEDLRKILGLSVTDLTFLFGFSMPHWGKIKKAADNPVRDPAVALLARWWLAHPETCPIHQSPTPAFVRDSINEILATDPLGEDAPLNGPVSKKDFGLSFGREMSAGYRWTRDNGKVPPVLNRLLTIAQEQINRNPETFWKEWIGLVEEEAKARGIDDLWAEGNWHKDLVAPRHPAQESANADDGDDGSD</sequence>
<keyword evidence="3" id="KW-1185">Reference proteome</keyword>
<reference evidence="3" key="1">
    <citation type="submission" date="2017-12" db="EMBL/GenBank/DDBJ databases">
        <title>Draft genome sequence of Telmatospirillum siberiense 26-4b1T, an acidotolerant peatland alphaproteobacterium potentially involved in sulfur cycling.</title>
        <authorList>
            <person name="Hausmann B."/>
            <person name="Pjevac P."/>
            <person name="Schreck K."/>
            <person name="Herbold C.W."/>
            <person name="Daims H."/>
            <person name="Wagner M."/>
            <person name="Pester M."/>
            <person name="Loy A."/>
        </authorList>
    </citation>
    <scope>NUCLEOTIDE SEQUENCE [LARGE SCALE GENOMIC DNA]</scope>
    <source>
        <strain evidence="3">26-4b1</strain>
    </source>
</reference>
<dbReference type="Proteomes" id="UP000233293">
    <property type="component" value="Unassembled WGS sequence"/>
</dbReference>
<organism evidence="2 3">
    <name type="scientific">Telmatospirillum siberiense</name>
    <dbReference type="NCBI Taxonomy" id="382514"/>
    <lineage>
        <taxon>Bacteria</taxon>
        <taxon>Pseudomonadati</taxon>
        <taxon>Pseudomonadota</taxon>
        <taxon>Alphaproteobacteria</taxon>
        <taxon>Rhodospirillales</taxon>
        <taxon>Rhodospirillaceae</taxon>
        <taxon>Telmatospirillum</taxon>
    </lineage>
</organism>
<name>A0A2N3PNI4_9PROT</name>
<proteinExistence type="predicted"/>
<feature type="compositionally biased region" description="Acidic residues" evidence="1">
    <location>
        <begin position="191"/>
        <end position="200"/>
    </location>
</feature>
<evidence type="ECO:0000313" key="2">
    <source>
        <dbReference type="EMBL" id="PKU21957.1"/>
    </source>
</evidence>
<feature type="region of interest" description="Disordered" evidence="1">
    <location>
        <begin position="179"/>
        <end position="200"/>
    </location>
</feature>
<protein>
    <submittedName>
        <fullName evidence="2">Uncharacterized protein</fullName>
    </submittedName>
</protein>
<gene>
    <name evidence="2" type="ORF">CWS72_23935</name>
</gene>
<comment type="caution">
    <text evidence="2">The sequence shown here is derived from an EMBL/GenBank/DDBJ whole genome shotgun (WGS) entry which is preliminary data.</text>
</comment>
<dbReference type="RefSeq" id="WP_101253179.1">
    <property type="nucleotide sequence ID" value="NZ_PIUM01000040.1"/>
</dbReference>
<evidence type="ECO:0000256" key="1">
    <source>
        <dbReference type="SAM" id="MobiDB-lite"/>
    </source>
</evidence>